<keyword evidence="2" id="KW-0949">S-adenosyl-L-methionine</keyword>
<dbReference type="InterPro" id="IPR058240">
    <property type="entry name" value="rSAM_sf"/>
</dbReference>
<keyword evidence="5" id="KW-0411">Iron-sulfur</keyword>
<dbReference type="SFLD" id="SFLDG01082">
    <property type="entry name" value="B12-binding_domain_containing"/>
    <property type="match status" value="1"/>
</dbReference>
<dbReference type="InterPro" id="IPR023404">
    <property type="entry name" value="rSAM_horseshoe"/>
</dbReference>
<dbReference type="AlphaFoldDB" id="A0A1I0BR77"/>
<feature type="region of interest" description="Disordered" evidence="6">
    <location>
        <begin position="491"/>
        <end position="516"/>
    </location>
</feature>
<dbReference type="InterPro" id="IPR025288">
    <property type="entry name" value="DUF4080"/>
</dbReference>
<dbReference type="SMART" id="SM00729">
    <property type="entry name" value="Elp3"/>
    <property type="match status" value="1"/>
</dbReference>
<keyword evidence="3" id="KW-0479">Metal-binding</keyword>
<dbReference type="OrthoDB" id="9801424at2"/>
<evidence type="ECO:0000256" key="3">
    <source>
        <dbReference type="ARBA" id="ARBA00022723"/>
    </source>
</evidence>
<sequence length="516" mass="60317">MKILLTTLNARYSHASLGLRYLKANMGDLYELTQIHEFTIQQSPEEIVEQIVALSPKIVGFGVYIWNVEETTKIVQTLKVLRPEIKIILGGPEVSYEYEAQAIVQSADYLITGWGDVSFPALCRNLIDGLRPQQKVIAGIQPPLENITLPYDEYTDEDIKQRTVYVEASRGCPFTCEFCLSSLDKKAWSFSLPEFMNAMDNLYSRGLRQYKFVDRTFNLKTDFTTTILTFFLEKLAQNPSDELFLHFELVPDHLSDELKELILQFPEGCLQFEIGIQTLNPSTQKQISRRTNLTKAEDNIRWLVEKSHVHLHVDLIAGLPDENLETFGQGMNRLYSWQPHEIQLGILKRLRGTPIIRHTEAFEYKYSSEPPYSVMENKDVHFDEMNHMKRLAKYWDLVINSGRFKHIQPLLLESQPYENMSNLTKWLYERLGRSHSIRLEKLFELIFEYLFNVKKIEPELLKMAITEDFVKTGIQGWPKFLGEQPDNWRERMSELNKRRQDNDGNATPKRQQRHKE</sequence>
<accession>A0A1I0BR77</accession>
<dbReference type="PANTHER" id="PTHR43409:SF16">
    <property type="entry name" value="SLR0320 PROTEIN"/>
    <property type="match status" value="1"/>
</dbReference>
<dbReference type="SFLD" id="SFLDS00029">
    <property type="entry name" value="Radical_SAM"/>
    <property type="match status" value="1"/>
</dbReference>
<dbReference type="InterPro" id="IPR036724">
    <property type="entry name" value="Cobalamin-bd_sf"/>
</dbReference>
<dbReference type="GO" id="GO:0003824">
    <property type="term" value="F:catalytic activity"/>
    <property type="evidence" value="ECO:0007669"/>
    <property type="project" value="InterPro"/>
</dbReference>
<dbReference type="InterPro" id="IPR006158">
    <property type="entry name" value="Cobalamin-bd"/>
</dbReference>
<dbReference type="SUPFAM" id="SSF52242">
    <property type="entry name" value="Cobalamin (vitamin B12)-binding domain"/>
    <property type="match status" value="1"/>
</dbReference>
<dbReference type="PROSITE" id="PS51918">
    <property type="entry name" value="RADICAL_SAM"/>
    <property type="match status" value="1"/>
</dbReference>
<evidence type="ECO:0000256" key="5">
    <source>
        <dbReference type="ARBA" id="ARBA00023014"/>
    </source>
</evidence>
<evidence type="ECO:0000256" key="4">
    <source>
        <dbReference type="ARBA" id="ARBA00023004"/>
    </source>
</evidence>
<gene>
    <name evidence="9" type="ORF">SAMN02583745_01375</name>
</gene>
<dbReference type="InterPro" id="IPR007197">
    <property type="entry name" value="rSAM"/>
</dbReference>
<evidence type="ECO:0000256" key="1">
    <source>
        <dbReference type="ARBA" id="ARBA00001966"/>
    </source>
</evidence>
<proteinExistence type="predicted"/>
<evidence type="ECO:0000259" key="8">
    <source>
        <dbReference type="PROSITE" id="PS51918"/>
    </source>
</evidence>
<evidence type="ECO:0000256" key="2">
    <source>
        <dbReference type="ARBA" id="ARBA00022691"/>
    </source>
</evidence>
<name>A0A1I0BR77_9GAMM</name>
<dbReference type="STRING" id="1123402.SAMN02583745_01375"/>
<dbReference type="GO" id="GO:0031419">
    <property type="term" value="F:cobalamin binding"/>
    <property type="evidence" value="ECO:0007669"/>
    <property type="project" value="InterPro"/>
</dbReference>
<dbReference type="RefSeq" id="WP_093318927.1">
    <property type="nucleotide sequence ID" value="NZ_FOHV01000008.1"/>
</dbReference>
<dbReference type="Proteomes" id="UP000242642">
    <property type="component" value="Unassembled WGS sequence"/>
</dbReference>
<protein>
    <submittedName>
        <fullName evidence="9">Radical SAM superfamily enzyme YgiQ, UPF0313 family</fullName>
    </submittedName>
</protein>
<dbReference type="EMBL" id="FOHV01000008">
    <property type="protein sequence ID" value="SET09515.1"/>
    <property type="molecule type" value="Genomic_DNA"/>
</dbReference>
<reference evidence="10" key="1">
    <citation type="submission" date="2016-10" db="EMBL/GenBank/DDBJ databases">
        <authorList>
            <person name="Varghese N."/>
            <person name="Submissions S."/>
        </authorList>
    </citation>
    <scope>NUCLEOTIDE SEQUENCE [LARGE SCALE GENOMIC DNA]</scope>
    <source>
        <strain evidence="10">DSM 18579</strain>
    </source>
</reference>
<dbReference type="Pfam" id="PF02310">
    <property type="entry name" value="B12-binding"/>
    <property type="match status" value="1"/>
</dbReference>
<dbReference type="InterPro" id="IPR006638">
    <property type="entry name" value="Elp3/MiaA/NifB-like_rSAM"/>
</dbReference>
<dbReference type="GO" id="GO:0046872">
    <property type="term" value="F:metal ion binding"/>
    <property type="evidence" value="ECO:0007669"/>
    <property type="project" value="UniProtKB-KW"/>
</dbReference>
<feature type="domain" description="Radical SAM core" evidence="8">
    <location>
        <begin position="158"/>
        <end position="383"/>
    </location>
</feature>
<evidence type="ECO:0000313" key="9">
    <source>
        <dbReference type="EMBL" id="SET09515.1"/>
    </source>
</evidence>
<dbReference type="Pfam" id="PF04055">
    <property type="entry name" value="Radical_SAM"/>
    <property type="match status" value="1"/>
</dbReference>
<dbReference type="InterPro" id="IPR051198">
    <property type="entry name" value="BchE-like"/>
</dbReference>
<dbReference type="PANTHER" id="PTHR43409">
    <property type="entry name" value="ANAEROBIC MAGNESIUM-PROTOPORPHYRIN IX MONOMETHYL ESTER CYCLASE-RELATED"/>
    <property type="match status" value="1"/>
</dbReference>
<keyword evidence="4" id="KW-0408">Iron</keyword>
<evidence type="ECO:0000256" key="6">
    <source>
        <dbReference type="SAM" id="MobiDB-lite"/>
    </source>
</evidence>
<feature type="domain" description="B12-binding" evidence="7">
    <location>
        <begin position="1"/>
        <end position="133"/>
    </location>
</feature>
<dbReference type="Gene3D" id="3.40.50.280">
    <property type="entry name" value="Cobalamin-binding domain"/>
    <property type="match status" value="1"/>
</dbReference>
<comment type="cofactor">
    <cofactor evidence="1">
        <name>[4Fe-4S] cluster</name>
        <dbReference type="ChEBI" id="CHEBI:49883"/>
    </cofactor>
</comment>
<evidence type="ECO:0000313" key="10">
    <source>
        <dbReference type="Proteomes" id="UP000242642"/>
    </source>
</evidence>
<dbReference type="Gene3D" id="3.80.30.20">
    <property type="entry name" value="tm_1862 like domain"/>
    <property type="match status" value="1"/>
</dbReference>
<dbReference type="Pfam" id="PF13311">
    <property type="entry name" value="DUF4080"/>
    <property type="match status" value="1"/>
</dbReference>
<evidence type="ECO:0000259" key="7">
    <source>
        <dbReference type="PROSITE" id="PS51332"/>
    </source>
</evidence>
<feature type="compositionally biased region" description="Basic and acidic residues" evidence="6">
    <location>
        <begin position="491"/>
        <end position="502"/>
    </location>
</feature>
<keyword evidence="10" id="KW-1185">Reference proteome</keyword>
<dbReference type="GO" id="GO:0005829">
    <property type="term" value="C:cytosol"/>
    <property type="evidence" value="ECO:0007669"/>
    <property type="project" value="TreeGrafter"/>
</dbReference>
<dbReference type="PROSITE" id="PS51332">
    <property type="entry name" value="B12_BINDING"/>
    <property type="match status" value="1"/>
</dbReference>
<organism evidence="9 10">
    <name type="scientific">Thorsellia anophelis DSM 18579</name>
    <dbReference type="NCBI Taxonomy" id="1123402"/>
    <lineage>
        <taxon>Bacteria</taxon>
        <taxon>Pseudomonadati</taxon>
        <taxon>Pseudomonadota</taxon>
        <taxon>Gammaproteobacteria</taxon>
        <taxon>Enterobacterales</taxon>
        <taxon>Thorselliaceae</taxon>
        <taxon>Thorsellia</taxon>
    </lineage>
</organism>
<dbReference type="SUPFAM" id="SSF102114">
    <property type="entry name" value="Radical SAM enzymes"/>
    <property type="match status" value="1"/>
</dbReference>
<dbReference type="GO" id="GO:0051536">
    <property type="term" value="F:iron-sulfur cluster binding"/>
    <property type="evidence" value="ECO:0007669"/>
    <property type="project" value="UniProtKB-KW"/>
</dbReference>